<evidence type="ECO:0000313" key="1">
    <source>
        <dbReference type="EMBL" id="CAG9137994.1"/>
    </source>
</evidence>
<evidence type="ECO:0000313" key="2">
    <source>
        <dbReference type="Proteomes" id="UP000653454"/>
    </source>
</evidence>
<organism evidence="1 2">
    <name type="scientific">Plutella xylostella</name>
    <name type="common">Diamondback moth</name>
    <name type="synonym">Plutella maculipennis</name>
    <dbReference type="NCBI Taxonomy" id="51655"/>
    <lineage>
        <taxon>Eukaryota</taxon>
        <taxon>Metazoa</taxon>
        <taxon>Ecdysozoa</taxon>
        <taxon>Arthropoda</taxon>
        <taxon>Hexapoda</taxon>
        <taxon>Insecta</taxon>
        <taxon>Pterygota</taxon>
        <taxon>Neoptera</taxon>
        <taxon>Endopterygota</taxon>
        <taxon>Lepidoptera</taxon>
        <taxon>Glossata</taxon>
        <taxon>Ditrysia</taxon>
        <taxon>Yponomeutoidea</taxon>
        <taxon>Plutellidae</taxon>
        <taxon>Plutella</taxon>
    </lineage>
</organism>
<dbReference type="EMBL" id="CAJHNJ030000475">
    <property type="protein sequence ID" value="CAG9137994.1"/>
    <property type="molecule type" value="Genomic_DNA"/>
</dbReference>
<dbReference type="Proteomes" id="UP000653454">
    <property type="component" value="Unassembled WGS sequence"/>
</dbReference>
<reference evidence="1" key="1">
    <citation type="submission" date="2020-11" db="EMBL/GenBank/DDBJ databases">
        <authorList>
            <person name="Whiteford S."/>
        </authorList>
    </citation>
    <scope>NUCLEOTIDE SEQUENCE</scope>
</reference>
<comment type="caution">
    <text evidence="1">The sequence shown here is derived from an EMBL/GenBank/DDBJ whole genome shotgun (WGS) entry which is preliminary data.</text>
</comment>
<sequence length="65" mass="7242">MVIADHYVDNEPQTIEDAAAPADLPVGEIVEDITSDHADPEQGPIATPGYTSRLRRSFRRYSTVW</sequence>
<gene>
    <name evidence="1" type="ORF">PLXY2_LOCUS16253</name>
</gene>
<dbReference type="AlphaFoldDB" id="A0A8S4GDK6"/>
<name>A0A8S4GDK6_PLUXY</name>
<protein>
    <submittedName>
        <fullName evidence="1">(diamondback moth) hypothetical protein</fullName>
    </submittedName>
</protein>
<keyword evidence="2" id="KW-1185">Reference proteome</keyword>
<accession>A0A8S4GDK6</accession>
<proteinExistence type="predicted"/>